<dbReference type="InterPro" id="IPR040256">
    <property type="entry name" value="At4g02000-like"/>
</dbReference>
<proteinExistence type="predicted"/>
<organism evidence="1 2">
    <name type="scientific">Lithospermum erythrorhizon</name>
    <name type="common">Purple gromwell</name>
    <name type="synonym">Lithospermum officinale var. erythrorhizon</name>
    <dbReference type="NCBI Taxonomy" id="34254"/>
    <lineage>
        <taxon>Eukaryota</taxon>
        <taxon>Viridiplantae</taxon>
        <taxon>Streptophyta</taxon>
        <taxon>Embryophyta</taxon>
        <taxon>Tracheophyta</taxon>
        <taxon>Spermatophyta</taxon>
        <taxon>Magnoliopsida</taxon>
        <taxon>eudicotyledons</taxon>
        <taxon>Gunneridae</taxon>
        <taxon>Pentapetalae</taxon>
        <taxon>asterids</taxon>
        <taxon>lamiids</taxon>
        <taxon>Boraginales</taxon>
        <taxon>Boraginaceae</taxon>
        <taxon>Boraginoideae</taxon>
        <taxon>Lithospermeae</taxon>
        <taxon>Lithospermum</taxon>
    </lineage>
</organism>
<reference evidence="1 2" key="1">
    <citation type="submission" date="2024-01" db="EMBL/GenBank/DDBJ databases">
        <title>The complete chloroplast genome sequence of Lithospermum erythrorhizon: insights into the phylogenetic relationship among Boraginaceae species and the maternal lineages of purple gromwells.</title>
        <authorList>
            <person name="Okada T."/>
            <person name="Watanabe K."/>
        </authorList>
    </citation>
    <scope>NUCLEOTIDE SEQUENCE [LARGE SCALE GENOMIC DNA]</scope>
</reference>
<dbReference type="PANTHER" id="PTHR31286:SF180">
    <property type="entry name" value="OS10G0362600 PROTEIN"/>
    <property type="match status" value="1"/>
</dbReference>
<name>A0AAV3S2B4_LITER</name>
<sequence>MKDYTRLWVRLIWYVQSCPMRIFKWIPDFNPSTPLRIDSHNVNRVKLGTAFVCVELDVSKPLMNETWISFVDDEDPTIVFDGFWQKVEYDDVPPYCLKCFRMGHKVEDCKRDFEKEQGKGPQAPYVHRRRLYRRVLNPTKAVQPKATVNDVKKKGPLDPVIVGHVTSSSGTKESDLAPPLIRLGHVVEKWIKKLHTKNNGQGKNKQEGVQTNNSFACLENVLEEEKDIAEDAKRNSMAKEVTVGKNNVHTTAQTNNTFAGLQNVLEDENDAMAETKGSLRDEGDHTTVGEEHVQTNNSFAGLEDISTDFQEDMSTFCKEFKAPSATSSPKVSLLMATDSTQQWILPSEEKSGVDCHLLDAGFVGSKYTWTNGKLSQRLDRELVHHLDKGKDGGNVMMKLCMTKAFNMLSWEFLTLILAKFRFAQV</sequence>
<keyword evidence="2" id="KW-1185">Reference proteome</keyword>
<dbReference type="PANTHER" id="PTHR31286">
    <property type="entry name" value="GLYCINE-RICH CELL WALL STRUCTURAL PROTEIN 1.8-LIKE"/>
    <property type="match status" value="1"/>
</dbReference>
<dbReference type="EMBL" id="BAABME010014810">
    <property type="protein sequence ID" value="GAA0187523.1"/>
    <property type="molecule type" value="Genomic_DNA"/>
</dbReference>
<comment type="caution">
    <text evidence="1">The sequence shown here is derived from an EMBL/GenBank/DDBJ whole genome shotgun (WGS) entry which is preliminary data.</text>
</comment>
<evidence type="ECO:0008006" key="3">
    <source>
        <dbReference type="Google" id="ProtNLM"/>
    </source>
</evidence>
<dbReference type="Proteomes" id="UP001454036">
    <property type="component" value="Unassembled WGS sequence"/>
</dbReference>
<dbReference type="AlphaFoldDB" id="A0AAV3S2B4"/>
<evidence type="ECO:0000313" key="1">
    <source>
        <dbReference type="EMBL" id="GAA0187523.1"/>
    </source>
</evidence>
<evidence type="ECO:0000313" key="2">
    <source>
        <dbReference type="Proteomes" id="UP001454036"/>
    </source>
</evidence>
<accession>A0AAV3S2B4</accession>
<protein>
    <recommendedName>
        <fullName evidence="3">DUF4283 domain-containing protein</fullName>
    </recommendedName>
</protein>
<gene>
    <name evidence="1" type="ORF">LIER_34811</name>
</gene>